<feature type="domain" description="Methyltransferase type 11" evidence="1">
    <location>
        <begin position="52"/>
        <end position="148"/>
    </location>
</feature>
<accession>A0ABS6AZG3</accession>
<protein>
    <submittedName>
        <fullName evidence="2">Methyltransferase domain-containing protein</fullName>
    </submittedName>
</protein>
<proteinExistence type="predicted"/>
<keyword evidence="3" id="KW-1185">Reference proteome</keyword>
<dbReference type="Proteomes" id="UP000733379">
    <property type="component" value="Unassembled WGS sequence"/>
</dbReference>
<dbReference type="Gene3D" id="3.40.50.150">
    <property type="entry name" value="Vaccinia Virus protein VP39"/>
    <property type="match status" value="1"/>
</dbReference>
<dbReference type="PANTHER" id="PTHR43861">
    <property type="entry name" value="TRANS-ACONITATE 2-METHYLTRANSFERASE-RELATED"/>
    <property type="match status" value="1"/>
</dbReference>
<dbReference type="CDD" id="cd02440">
    <property type="entry name" value="AdoMet_MTases"/>
    <property type="match status" value="1"/>
</dbReference>
<sequence length="276" mass="29170">MTEIVNTAQSEAWNGYEGEHWAANHDRYDAVNSGFNEPLLEAARVGGGDRVLDIGCGNGQLTRLAARRAAAATGVDLSGPMLARAERQARDEAVDNVSFTRGDAQVHPFPDAAFDVAISRFGVLFFADPVVAFGNIARALRPGGRLAFVSMPALSDSEVGLAFSAAAAHLPGFEIGHSLNDFADPGAMRGLLTSAGFTGVEVRRIDADSIWGSDIADATGFIMDWGPIRYHRSLHDFAADEQVRAAIAGALVPFARPDGVHLSSGAWLVTATKPLP</sequence>
<name>A0ABS6AZG3_9NOCA</name>
<organism evidence="2 3">
    <name type="scientific">Nocardia albiluteola</name>
    <dbReference type="NCBI Taxonomy" id="2842303"/>
    <lineage>
        <taxon>Bacteria</taxon>
        <taxon>Bacillati</taxon>
        <taxon>Actinomycetota</taxon>
        <taxon>Actinomycetes</taxon>
        <taxon>Mycobacteriales</taxon>
        <taxon>Nocardiaceae</taxon>
        <taxon>Nocardia</taxon>
    </lineage>
</organism>
<keyword evidence="2" id="KW-0808">Transferase</keyword>
<dbReference type="PANTHER" id="PTHR43861:SF1">
    <property type="entry name" value="TRANS-ACONITATE 2-METHYLTRANSFERASE"/>
    <property type="match status" value="1"/>
</dbReference>
<keyword evidence="2" id="KW-0489">Methyltransferase</keyword>
<dbReference type="GO" id="GO:0032259">
    <property type="term" value="P:methylation"/>
    <property type="evidence" value="ECO:0007669"/>
    <property type="project" value="UniProtKB-KW"/>
</dbReference>
<gene>
    <name evidence="2" type="ORF">KO481_17215</name>
</gene>
<dbReference type="SUPFAM" id="SSF53335">
    <property type="entry name" value="S-adenosyl-L-methionine-dependent methyltransferases"/>
    <property type="match status" value="1"/>
</dbReference>
<reference evidence="2 3" key="1">
    <citation type="submission" date="2021-06" db="EMBL/GenBank/DDBJ databases">
        <title>Actinomycetes sequencing.</title>
        <authorList>
            <person name="Shan Q."/>
        </authorList>
    </citation>
    <scope>NUCLEOTIDE SEQUENCE [LARGE SCALE GENOMIC DNA]</scope>
    <source>
        <strain evidence="2 3">NEAU-G5</strain>
    </source>
</reference>
<evidence type="ECO:0000313" key="3">
    <source>
        <dbReference type="Proteomes" id="UP000733379"/>
    </source>
</evidence>
<dbReference type="EMBL" id="JAHKNI010000005">
    <property type="protein sequence ID" value="MBU3063263.1"/>
    <property type="molecule type" value="Genomic_DNA"/>
</dbReference>
<dbReference type="InterPro" id="IPR013216">
    <property type="entry name" value="Methyltransf_11"/>
</dbReference>
<evidence type="ECO:0000313" key="2">
    <source>
        <dbReference type="EMBL" id="MBU3063263.1"/>
    </source>
</evidence>
<dbReference type="InterPro" id="IPR029063">
    <property type="entry name" value="SAM-dependent_MTases_sf"/>
</dbReference>
<comment type="caution">
    <text evidence="2">The sequence shown here is derived from an EMBL/GenBank/DDBJ whole genome shotgun (WGS) entry which is preliminary data.</text>
</comment>
<dbReference type="RefSeq" id="WP_215918170.1">
    <property type="nucleotide sequence ID" value="NZ_JAHKNI010000005.1"/>
</dbReference>
<dbReference type="Pfam" id="PF08241">
    <property type="entry name" value="Methyltransf_11"/>
    <property type="match status" value="1"/>
</dbReference>
<evidence type="ECO:0000259" key="1">
    <source>
        <dbReference type="Pfam" id="PF08241"/>
    </source>
</evidence>
<dbReference type="GO" id="GO:0008168">
    <property type="term" value="F:methyltransferase activity"/>
    <property type="evidence" value="ECO:0007669"/>
    <property type="project" value="UniProtKB-KW"/>
</dbReference>